<reference evidence="3" key="1">
    <citation type="journal article" date="2019" name="Int. J. Syst. Evol. Microbiol.">
        <title>The Global Catalogue of Microorganisms (GCM) 10K type strain sequencing project: providing services to taxonomists for standard genome sequencing and annotation.</title>
        <authorList>
            <consortium name="The Broad Institute Genomics Platform"/>
            <consortium name="The Broad Institute Genome Sequencing Center for Infectious Disease"/>
            <person name="Wu L."/>
            <person name="Ma J."/>
        </authorList>
    </citation>
    <scope>NUCLEOTIDE SEQUENCE [LARGE SCALE GENOMIC DNA]</scope>
    <source>
        <strain evidence="3">CCUG 49584</strain>
    </source>
</reference>
<comment type="caution">
    <text evidence="2">The sequence shown here is derived from an EMBL/GenBank/DDBJ whole genome shotgun (WGS) entry which is preliminary data.</text>
</comment>
<accession>A0ABW3V748</accession>
<keyword evidence="3" id="KW-1185">Reference proteome</keyword>
<feature type="transmembrane region" description="Helical" evidence="1">
    <location>
        <begin position="60"/>
        <end position="79"/>
    </location>
</feature>
<name>A0ABW3V748_9HYPH</name>
<organism evidence="2 3">
    <name type="scientific">Pseudochrobactrum kiredjianiae</name>
    <dbReference type="NCBI Taxonomy" id="386305"/>
    <lineage>
        <taxon>Bacteria</taxon>
        <taxon>Pseudomonadati</taxon>
        <taxon>Pseudomonadota</taxon>
        <taxon>Alphaproteobacteria</taxon>
        <taxon>Hyphomicrobiales</taxon>
        <taxon>Brucellaceae</taxon>
        <taxon>Pseudochrobactrum</taxon>
    </lineage>
</organism>
<protein>
    <submittedName>
        <fullName evidence="2">DUF3137 domain-containing protein</fullName>
    </submittedName>
</protein>
<sequence length="314" mass="35702">MPSETDNEINASLSSPFGRERVEAALKKAEQRRKIILSASIVVTFSIAFAVFQISFFDIAIIGSYAAALMAASLCWTLCNRMWRSVAICSIAPEIGARYGQINIQNAWELLTLEDWLKATFTAKDIRSTTWKSDGKYQEISYRLSEVSITTKNINHERAPNPPSYMLVAEISVPVSFTGCIEIRSRSRVLGQITSIIQHILGDETRYYTGDQHFDEMFETYVKNNKNYQELLSPAFRVSLLNMTRHGLRTEFSGRFESGWFYLEVPIQTKTFKNASLLKPMPALMNETQALWWDLTVPQRLIDGLTGKYDGPLH</sequence>
<keyword evidence="1" id="KW-1133">Transmembrane helix</keyword>
<gene>
    <name evidence="2" type="ORF">ACFQ35_11760</name>
</gene>
<dbReference type="Pfam" id="PF11335">
    <property type="entry name" value="DUF3137"/>
    <property type="match status" value="1"/>
</dbReference>
<evidence type="ECO:0000256" key="1">
    <source>
        <dbReference type="SAM" id="Phobius"/>
    </source>
</evidence>
<dbReference type="Proteomes" id="UP001597263">
    <property type="component" value="Unassembled WGS sequence"/>
</dbReference>
<keyword evidence="1" id="KW-0812">Transmembrane</keyword>
<evidence type="ECO:0000313" key="3">
    <source>
        <dbReference type="Proteomes" id="UP001597263"/>
    </source>
</evidence>
<dbReference type="RefSeq" id="WP_289386470.1">
    <property type="nucleotide sequence ID" value="NZ_JAUCBM010000002.1"/>
</dbReference>
<evidence type="ECO:0000313" key="2">
    <source>
        <dbReference type="EMBL" id="MFD1227815.1"/>
    </source>
</evidence>
<dbReference type="InterPro" id="IPR021484">
    <property type="entry name" value="DUF3137"/>
</dbReference>
<dbReference type="EMBL" id="JBHTMA010000037">
    <property type="protein sequence ID" value="MFD1227815.1"/>
    <property type="molecule type" value="Genomic_DNA"/>
</dbReference>
<proteinExistence type="predicted"/>
<keyword evidence="1" id="KW-0472">Membrane</keyword>
<feature type="transmembrane region" description="Helical" evidence="1">
    <location>
        <begin position="35"/>
        <end position="54"/>
    </location>
</feature>